<gene>
    <name evidence="1" type="ORF">Q73A0000_07085</name>
</gene>
<evidence type="ECO:0000313" key="1">
    <source>
        <dbReference type="EMBL" id="QOW10141.1"/>
    </source>
</evidence>
<protein>
    <recommendedName>
        <fullName evidence="3">RNA polymerase sigma-70 region 4 domain-containing protein</fullName>
    </recommendedName>
</protein>
<dbReference type="AlphaFoldDB" id="A0A7M2Y7K5"/>
<dbReference type="SUPFAM" id="SSF88659">
    <property type="entry name" value="Sigma3 and sigma4 domains of RNA polymerase sigma factors"/>
    <property type="match status" value="1"/>
</dbReference>
<dbReference type="InterPro" id="IPR013324">
    <property type="entry name" value="RNA_pol_sigma_r3/r4-like"/>
</dbReference>
<sequence>MKNNSAKTVFSNDNNTICTISDQKIIDLTNQFYLEMSKNILDEKEYDIMSKLLIEKQSLQTVSVEYDVTKEAIRQNYKKIFFKIKSVSELVTEINALKEKKNLLYQEYLSEYKKMTKRNSEKEIFNSDRRLIDSHFPFSKRLWNMLVSLEIYTFNDLLENPLEIYPKFRGFKGSCLKEFICFIEFENLENHFDENFYEFKEKYKK</sequence>
<keyword evidence="2" id="KW-1185">Reference proteome</keyword>
<dbReference type="Proteomes" id="UP000594195">
    <property type="component" value="Chromosome"/>
</dbReference>
<evidence type="ECO:0000313" key="2">
    <source>
        <dbReference type="Proteomes" id="UP000594195"/>
    </source>
</evidence>
<name>A0A7M2Y7K5_9FLAO</name>
<dbReference type="KEGG" id="kfa:Q73A0000_07085"/>
<dbReference type="EMBL" id="CP040442">
    <property type="protein sequence ID" value="QOW10141.1"/>
    <property type="molecule type" value="Genomic_DNA"/>
</dbReference>
<organism evidence="1 2">
    <name type="scientific">Kaistella flava</name>
    <name type="common">ex Peng et al. 2021</name>
    <dbReference type="NCBI Taxonomy" id="2038776"/>
    <lineage>
        <taxon>Bacteria</taxon>
        <taxon>Pseudomonadati</taxon>
        <taxon>Bacteroidota</taxon>
        <taxon>Flavobacteriia</taxon>
        <taxon>Flavobacteriales</taxon>
        <taxon>Weeksellaceae</taxon>
        <taxon>Chryseobacterium group</taxon>
        <taxon>Kaistella</taxon>
    </lineage>
</organism>
<proteinExistence type="predicted"/>
<dbReference type="RefSeq" id="WP_208458813.1">
    <property type="nucleotide sequence ID" value="NZ_CP040442.1"/>
</dbReference>
<accession>A0A7M2Y7K5</accession>
<reference evidence="1 2" key="1">
    <citation type="submission" date="2019-05" db="EMBL/GenBank/DDBJ databases">
        <title>Chryseobacterium sp. isolated from King George Island, maritime Antarctica.</title>
        <authorList>
            <person name="Peng X."/>
        </authorList>
    </citation>
    <scope>NUCLEOTIDE SEQUENCE [LARGE SCALE GENOMIC DNA]</scope>
    <source>
        <strain evidence="1 2">7-3A</strain>
    </source>
</reference>
<evidence type="ECO:0008006" key="3">
    <source>
        <dbReference type="Google" id="ProtNLM"/>
    </source>
</evidence>